<keyword evidence="2" id="KW-1185">Reference proteome</keyword>
<dbReference type="Proteomes" id="UP000321805">
    <property type="component" value="Chromosome"/>
</dbReference>
<dbReference type="OrthoDB" id="3176898at2"/>
<organism evidence="1 2">
    <name type="scientific">Baekduia soli</name>
    <dbReference type="NCBI Taxonomy" id="496014"/>
    <lineage>
        <taxon>Bacteria</taxon>
        <taxon>Bacillati</taxon>
        <taxon>Actinomycetota</taxon>
        <taxon>Thermoleophilia</taxon>
        <taxon>Solirubrobacterales</taxon>
        <taxon>Baekduiaceae</taxon>
        <taxon>Baekduia</taxon>
    </lineage>
</organism>
<reference evidence="1 2" key="1">
    <citation type="journal article" date="2018" name="J. Microbiol.">
        <title>Baekduia soli gen. nov., sp. nov., a novel bacterium isolated from the soil of Baekdu Mountain and proposal of a novel family name, Baekduiaceae fam. nov.</title>
        <authorList>
            <person name="An D.S."/>
            <person name="Siddiqi M.Z."/>
            <person name="Kim K.H."/>
            <person name="Yu H.S."/>
            <person name="Im W.T."/>
        </authorList>
    </citation>
    <scope>NUCLEOTIDE SEQUENCE [LARGE SCALE GENOMIC DNA]</scope>
    <source>
        <strain evidence="1 2">BR7-21</strain>
    </source>
</reference>
<evidence type="ECO:0000313" key="1">
    <source>
        <dbReference type="EMBL" id="QEC46338.1"/>
    </source>
</evidence>
<name>A0A5B8U035_9ACTN</name>
<sequence>MTANVLAVHFVAADAGDLAEMFGGQTGDEIDKFPRCSWELGPEAVPVISRLDHWFAGRICRRLDRPGTAGEPLRLGDALLGRGVFGATSSAARLVVMPTRSSSAAPRIRAR</sequence>
<accession>A0A5B8U035</accession>
<dbReference type="RefSeq" id="WP_146915430.1">
    <property type="nucleotide sequence ID" value="NZ_CP042430.1"/>
</dbReference>
<dbReference type="SUPFAM" id="SSF50475">
    <property type="entry name" value="FMN-binding split barrel"/>
    <property type="match status" value="1"/>
</dbReference>
<gene>
    <name evidence="1" type="ORF">FSW04_01255</name>
</gene>
<protein>
    <submittedName>
        <fullName evidence="1">Uncharacterized protein</fullName>
    </submittedName>
</protein>
<dbReference type="AlphaFoldDB" id="A0A5B8U035"/>
<evidence type="ECO:0000313" key="2">
    <source>
        <dbReference type="Proteomes" id="UP000321805"/>
    </source>
</evidence>
<proteinExistence type="predicted"/>
<dbReference type="InterPro" id="IPR012349">
    <property type="entry name" value="Split_barrel_FMN-bd"/>
</dbReference>
<dbReference type="KEGG" id="bsol:FSW04_01255"/>
<dbReference type="Gene3D" id="2.30.110.10">
    <property type="entry name" value="Electron Transport, Fmn-binding Protein, Chain A"/>
    <property type="match status" value="1"/>
</dbReference>
<dbReference type="EMBL" id="CP042430">
    <property type="protein sequence ID" value="QEC46338.1"/>
    <property type="molecule type" value="Genomic_DNA"/>
</dbReference>